<dbReference type="PANTHER" id="PTHR22847">
    <property type="entry name" value="WD40 REPEAT PROTEIN"/>
    <property type="match status" value="1"/>
</dbReference>
<dbReference type="InterPro" id="IPR056884">
    <property type="entry name" value="NPHP3-like_N"/>
</dbReference>
<feature type="repeat" description="WD" evidence="6">
    <location>
        <begin position="1284"/>
        <end position="1315"/>
    </location>
</feature>
<feature type="domain" description="Nucleoside phosphorylase" evidence="7">
    <location>
        <begin position="68"/>
        <end position="194"/>
    </location>
</feature>
<feature type="repeat" description="WD" evidence="6">
    <location>
        <begin position="1242"/>
        <end position="1283"/>
    </location>
</feature>
<protein>
    <recommendedName>
        <fullName evidence="4">Mitochondrial division protein 1</fullName>
    </recommendedName>
</protein>
<feature type="repeat" description="WD" evidence="6">
    <location>
        <begin position="1511"/>
        <end position="1552"/>
    </location>
</feature>
<dbReference type="GO" id="GO:0009116">
    <property type="term" value="P:nucleoside metabolic process"/>
    <property type="evidence" value="ECO:0007669"/>
    <property type="project" value="InterPro"/>
</dbReference>
<dbReference type="InterPro" id="IPR001680">
    <property type="entry name" value="WD40_rpt"/>
</dbReference>
<dbReference type="InterPro" id="IPR027417">
    <property type="entry name" value="P-loop_NTPase"/>
</dbReference>
<comment type="caution">
    <text evidence="9">The sequence shown here is derived from an EMBL/GenBank/DDBJ whole genome shotgun (WGS) entry which is preliminary data.</text>
</comment>
<dbReference type="InterPro" id="IPR000845">
    <property type="entry name" value="Nucleoside_phosphorylase_d"/>
</dbReference>
<evidence type="ECO:0000256" key="6">
    <source>
        <dbReference type="PROSITE-ProRule" id="PRU00221"/>
    </source>
</evidence>
<feature type="repeat" description="WD" evidence="6">
    <location>
        <begin position="1381"/>
        <end position="1422"/>
    </location>
</feature>
<evidence type="ECO:0000259" key="8">
    <source>
        <dbReference type="Pfam" id="PF24883"/>
    </source>
</evidence>
<dbReference type="PROSITE" id="PS50082">
    <property type="entry name" value="WD_REPEATS_2"/>
    <property type="match status" value="10"/>
</dbReference>
<organism evidence="9 10">
    <name type="scientific">Arthrobotrys conoides</name>
    <dbReference type="NCBI Taxonomy" id="74498"/>
    <lineage>
        <taxon>Eukaryota</taxon>
        <taxon>Fungi</taxon>
        <taxon>Dikarya</taxon>
        <taxon>Ascomycota</taxon>
        <taxon>Pezizomycotina</taxon>
        <taxon>Orbiliomycetes</taxon>
        <taxon>Orbiliales</taxon>
        <taxon>Orbiliaceae</taxon>
        <taxon>Arthrobotrys</taxon>
    </lineage>
</organism>
<feature type="repeat" description="WD" evidence="6">
    <location>
        <begin position="1028"/>
        <end position="1069"/>
    </location>
</feature>
<evidence type="ECO:0000313" key="10">
    <source>
        <dbReference type="Proteomes" id="UP001307849"/>
    </source>
</evidence>
<gene>
    <name evidence="9" type="ORF">TWF506_003518</name>
</gene>
<feature type="repeat" description="WD" evidence="6">
    <location>
        <begin position="1358"/>
        <end position="1380"/>
    </location>
</feature>
<dbReference type="PANTHER" id="PTHR22847:SF637">
    <property type="entry name" value="WD REPEAT DOMAIN 5B"/>
    <property type="match status" value="1"/>
</dbReference>
<dbReference type="PRINTS" id="PR00320">
    <property type="entry name" value="GPROTEINBRPT"/>
</dbReference>
<evidence type="ECO:0000313" key="9">
    <source>
        <dbReference type="EMBL" id="KAK6500755.1"/>
    </source>
</evidence>
<dbReference type="SUPFAM" id="SSF82171">
    <property type="entry name" value="DPP6 N-terminal domain-like"/>
    <property type="match status" value="1"/>
</dbReference>
<evidence type="ECO:0000256" key="1">
    <source>
        <dbReference type="ARBA" id="ARBA00022574"/>
    </source>
</evidence>
<evidence type="ECO:0000256" key="5">
    <source>
        <dbReference type="ARBA" id="ARBA00043913"/>
    </source>
</evidence>
<dbReference type="InterPro" id="IPR036322">
    <property type="entry name" value="WD40_repeat_dom_sf"/>
</dbReference>
<dbReference type="GO" id="GO:0005634">
    <property type="term" value="C:nucleus"/>
    <property type="evidence" value="ECO:0007669"/>
    <property type="project" value="TreeGrafter"/>
</dbReference>
<reference evidence="9 10" key="1">
    <citation type="submission" date="2019-10" db="EMBL/GenBank/DDBJ databases">
        <authorList>
            <person name="Palmer J.M."/>
        </authorList>
    </citation>
    <scope>NUCLEOTIDE SEQUENCE [LARGE SCALE GENOMIC DNA]</scope>
    <source>
        <strain evidence="9 10">TWF506</strain>
    </source>
</reference>
<evidence type="ECO:0000256" key="2">
    <source>
        <dbReference type="ARBA" id="ARBA00022737"/>
    </source>
</evidence>
<dbReference type="Pfam" id="PF01048">
    <property type="entry name" value="PNP_UDP_1"/>
    <property type="match status" value="1"/>
</dbReference>
<name>A0AAN8NCU3_9PEZI</name>
<dbReference type="Proteomes" id="UP001307849">
    <property type="component" value="Unassembled WGS sequence"/>
</dbReference>
<dbReference type="CDD" id="cd00200">
    <property type="entry name" value="WD40"/>
    <property type="match status" value="2"/>
</dbReference>
<feature type="domain" description="Nephrocystin 3-like N-terminal" evidence="8">
    <location>
        <begin position="458"/>
        <end position="624"/>
    </location>
</feature>
<dbReference type="InterPro" id="IPR035994">
    <property type="entry name" value="Nucleoside_phosphorylase_sf"/>
</dbReference>
<accession>A0AAN8NCU3</accession>
<dbReference type="GO" id="GO:1990234">
    <property type="term" value="C:transferase complex"/>
    <property type="evidence" value="ECO:0007669"/>
    <property type="project" value="UniProtKB-ARBA"/>
</dbReference>
<comment type="similarity">
    <text evidence="3">Belongs to the WD repeat MDV1/CAF4 family.</text>
</comment>
<dbReference type="PROSITE" id="PS50294">
    <property type="entry name" value="WD_REPEATS_REGION"/>
    <property type="match status" value="9"/>
</dbReference>
<dbReference type="Gene3D" id="2.130.10.10">
    <property type="entry name" value="YVTN repeat-like/Quinoprotein amine dehydrogenase"/>
    <property type="match status" value="5"/>
</dbReference>
<dbReference type="Pfam" id="PF24883">
    <property type="entry name" value="NPHP3_N"/>
    <property type="match status" value="1"/>
</dbReference>
<dbReference type="PROSITE" id="PS00678">
    <property type="entry name" value="WD_REPEATS_1"/>
    <property type="match status" value="7"/>
</dbReference>
<dbReference type="EMBL" id="JAVHJM010000012">
    <property type="protein sequence ID" value="KAK6500755.1"/>
    <property type="molecule type" value="Genomic_DNA"/>
</dbReference>
<proteinExistence type="inferred from homology"/>
<feature type="repeat" description="WD" evidence="6">
    <location>
        <begin position="1423"/>
        <end position="1468"/>
    </location>
</feature>
<dbReference type="InterPro" id="IPR020472">
    <property type="entry name" value="WD40_PAC1"/>
</dbReference>
<feature type="repeat" description="WD" evidence="6">
    <location>
        <begin position="1070"/>
        <end position="1111"/>
    </location>
</feature>
<feature type="repeat" description="WD" evidence="6">
    <location>
        <begin position="1469"/>
        <end position="1510"/>
    </location>
</feature>
<keyword evidence="1 6" id="KW-0853">WD repeat</keyword>
<dbReference type="SUPFAM" id="SSF50978">
    <property type="entry name" value="WD40 repeat-like"/>
    <property type="match status" value="1"/>
</dbReference>
<feature type="repeat" description="WD" evidence="6">
    <location>
        <begin position="1153"/>
        <end position="1198"/>
    </location>
</feature>
<keyword evidence="2" id="KW-0677">Repeat</keyword>
<dbReference type="SUPFAM" id="SSF52540">
    <property type="entry name" value="P-loop containing nucleoside triphosphate hydrolases"/>
    <property type="match status" value="1"/>
</dbReference>
<keyword evidence="10" id="KW-1185">Reference proteome</keyword>
<sequence>MNKHKRKISNSINDDNDKLIRTERGADDIDININNTTKRSRLTQNTQLSSPASIKNTKTTINPSDIHIAIICALPLEASVIETLLDERCDIPHNSTGTTKDTNAYSVGKIGSHNVVITHMPRIGKVAAAVISTNLHSSFQNIQLALVVGICGGTPTTTTNSTNSSSKKGEDIFLGDVVISKAVVQYDFGRRLPNGRFLRKDGMLDNLPRPCLKISAAIAKLETRMGKEGLRRRSLEYLGQLMGELGGIVEYPGLMEDRLFKPGYRHKHHGSSCDICLDDGDGDGVGVCDEAMNASCEELGCDEQELVLSRGTQRRSSEESNAQPAIHFGIFASGDTVMKSGEDRDRVATQHGVIAFEMEAAGVWECFPTIIIKGVCDYADSHKSKRWQGYAAATAAAVMKAFLEGWRIDPPLRLERREPEEDGLLEKLLYAPGAAFDSNYREGKAFCHPSTRTKLLQDIYEWKNNAYTECVLWLNGMAGTGKSTIAGTVAKECAETNSLAGSFFFSRGEGDLSSARKLFTTLARQLVYSIPGYKEAVFKVLSGNGNVFDKNLAEQWRLLIRDPLSLLKHSTGAPSVKRLPPIYVFVIDALDECDNKADVEAIIQLFARAKEIKTMVIKVFITSRPELSIQHNFQTLAVDRRKELILHDVETPIISNDIAIFLRNELGEIGRQYKFPSGWPGSENIQRLVEQAAGVFIYAATICSFVKGAKLRAKSRLNSLLTASSSKSTPSGSYATNKLDELYSEVLATAYTGDYNTADEEELAREFQQIIGAIVVLFDSLDSSSLALLVGSETDVSDLVIENLGSVLRKHENGNIQLIHPSFRDFLLNNKRCTDNRFWIDGEKAHGDMTRYCLDLLDVSLRKNMCGLPFVSTWKSQIELWKINNCLPPHVRYACRYWVHHLCKGRVEIEVGGMVHRFLQCRILYWFEALSLMGVLSEGILMIESLLSILELKGSKDELYSLVYSAKRFILFHRSVIEAQPLQVYWSCLLFSPTQCMIRRQNWDKHDPPAIKSTTGIQENWDSCLQVLEGHSDSVSSVAFSSNGKQLGSGSRDKYIILWDTVTGVQLSTLKGHSGCVQSISFSRDGRLLASGSEDGTIKLWNIATGACVRTLRNPAGSVLAVVFSDDGRQLASSSGRNIALWDAIMGTGIAVLKGHTGLVRSVAFSCATAGGSGRLASGSDDGTVKIWDTATGVCLTTLKPQTYQVQVWSVAFSHDGQKIASSSGKNVILWDAITGTCHGILEGHADSVWSVAFSFDGKILASGSGDGVIIIWNTDTKKRTDTIEGHRDWVASLQFSYDGKLASSSGEGRIKLWDTSVMEVNHPTGLDQYHLGRVRSVAFSPDGKQVASCSGDKTIEVASGSGDRTIKLWDTTTGTCIATLEGHSGSISSVVFSSDGKQLISGSEDRTIMFWDVGTGGCTDIVQGHLGWIRSLAVFDYGAGGEQLLASGADDTTIKIWDMNTRDCSNTLKGHSDTIWSVVFSKDGKQLASSSNNGVIMLWDMETQTRINTLRGPLDSIWSIAFSPDGSQLVSGFDDGTIISWDTATGARITMMGGLGWISYLGFLRVREAEGVRLVSSSGEGSIRVWNVDGSTFGIDTDDGGDIYDYRDVLLLPSAFSPSAVQVCEGNDGDVNIAIGFASGQVFICRFSTTSCL</sequence>
<dbReference type="InterPro" id="IPR019775">
    <property type="entry name" value="WD40_repeat_CS"/>
</dbReference>
<evidence type="ECO:0000259" key="7">
    <source>
        <dbReference type="Pfam" id="PF01048"/>
    </source>
</evidence>
<dbReference type="SMART" id="SM00320">
    <property type="entry name" value="WD40"/>
    <property type="match status" value="13"/>
</dbReference>
<dbReference type="SUPFAM" id="SSF53167">
    <property type="entry name" value="Purine and uridine phosphorylases"/>
    <property type="match status" value="1"/>
</dbReference>
<dbReference type="Gene3D" id="3.40.50.300">
    <property type="entry name" value="P-loop containing nucleotide triphosphate hydrolases"/>
    <property type="match status" value="1"/>
</dbReference>
<dbReference type="Gene3D" id="3.40.50.1580">
    <property type="entry name" value="Nucleoside phosphorylase domain"/>
    <property type="match status" value="1"/>
</dbReference>
<evidence type="ECO:0000256" key="3">
    <source>
        <dbReference type="ARBA" id="ARBA00038415"/>
    </source>
</evidence>
<comment type="function">
    <text evidence="5">Involved in mitochondrial fission. Acts as an adapter protein required to form mitochondrial fission complexes. Formation of these complexes is required to promote constriction and fission of the mitochondrial compartment at a late step in mitochondrial division.</text>
</comment>
<evidence type="ECO:0000256" key="4">
    <source>
        <dbReference type="ARBA" id="ARBA00039789"/>
    </source>
</evidence>
<dbReference type="InterPro" id="IPR015943">
    <property type="entry name" value="WD40/YVTN_repeat-like_dom_sf"/>
</dbReference>
<dbReference type="Pfam" id="PF00400">
    <property type="entry name" value="WD40"/>
    <property type="match status" value="12"/>
</dbReference>
<dbReference type="GO" id="GO:0003824">
    <property type="term" value="F:catalytic activity"/>
    <property type="evidence" value="ECO:0007669"/>
    <property type="project" value="InterPro"/>
</dbReference>